<accession>A0A8R1UDL3</accession>
<dbReference type="EnsemblMetazoa" id="PPA14795.1">
    <property type="protein sequence ID" value="PPA14795.1"/>
    <property type="gene ID" value="WBGene00104349"/>
</dbReference>
<proteinExistence type="predicted"/>
<evidence type="ECO:0000313" key="2">
    <source>
        <dbReference type="EnsemblMetazoa" id="PPA14795.1"/>
    </source>
</evidence>
<feature type="compositionally biased region" description="Basic and acidic residues" evidence="1">
    <location>
        <begin position="32"/>
        <end position="53"/>
    </location>
</feature>
<feature type="compositionally biased region" description="Low complexity" evidence="1">
    <location>
        <begin position="196"/>
        <end position="207"/>
    </location>
</feature>
<gene>
    <name evidence="2" type="primary">WBGene00104349</name>
</gene>
<protein>
    <submittedName>
        <fullName evidence="2">Uncharacterized protein</fullName>
    </submittedName>
</protein>
<feature type="region of interest" description="Disordered" evidence="1">
    <location>
        <begin position="71"/>
        <end position="103"/>
    </location>
</feature>
<dbReference type="Proteomes" id="UP000005239">
    <property type="component" value="Unassembled WGS sequence"/>
</dbReference>
<feature type="compositionally biased region" description="Basic and acidic residues" evidence="1">
    <location>
        <begin position="504"/>
        <end position="515"/>
    </location>
</feature>
<feature type="region of interest" description="Disordered" evidence="1">
    <location>
        <begin position="483"/>
        <end position="515"/>
    </location>
</feature>
<reference evidence="2" key="2">
    <citation type="submission" date="2022-06" db="UniProtKB">
        <authorList>
            <consortium name="EnsemblMetazoa"/>
        </authorList>
    </citation>
    <scope>IDENTIFICATION</scope>
    <source>
        <strain evidence="2">PS312</strain>
    </source>
</reference>
<feature type="region of interest" description="Disordered" evidence="1">
    <location>
        <begin position="1"/>
        <end position="53"/>
    </location>
</feature>
<sequence>MENSNGIGADQANDGQGDSGNLVDQTSSAKRMRIDVGTKKVTARRSDITQQRETKIRNVRKEMAEIEEALEQLDMQSASARKTRRERRAEAHEQFEKENQVSIDKEKAMEALKDDEVARKEKARAEYIHEQTELQNEQNHLDHLNSQIKNDVLKIEGFKRDKKKYEDVRDSRSLEIKRFQSIITYAKALCERKGAMPPQQMPISSPSNQTCLSPTQAVSKNGETSTSYNKHQTSVQESSEIFLYDQSGSTMKEPKETRQRVGRSEGEAADTTTNALSGIEDCAMMEAGRPASSSMTQWARDEWVEPPTYIQRMQQQLNARHGMSTTPSPMTQRRDEEWMMPRQTPVERMQQLLQQVQRHQVPQLNARDGLQPSTSSHPTEADQAAFDAWLRRQTQAALTQHQQPSPQFDLAAWQHLAMQQEMTQPMTPQPLRPGQQLYQFPPPQQQFNFGAQHFFLQQGGVFPMMPPTIDQQYYAAMQQLALQQLHPQDPNQPPHPPPNQPRAPFDHSHHRDRMP</sequence>
<reference evidence="3" key="1">
    <citation type="journal article" date="2008" name="Nat. Genet.">
        <title>The Pristionchus pacificus genome provides a unique perspective on nematode lifestyle and parasitism.</title>
        <authorList>
            <person name="Dieterich C."/>
            <person name="Clifton S.W."/>
            <person name="Schuster L.N."/>
            <person name="Chinwalla A."/>
            <person name="Delehaunty K."/>
            <person name="Dinkelacker I."/>
            <person name="Fulton L."/>
            <person name="Fulton R."/>
            <person name="Godfrey J."/>
            <person name="Minx P."/>
            <person name="Mitreva M."/>
            <person name="Roeseler W."/>
            <person name="Tian H."/>
            <person name="Witte H."/>
            <person name="Yang S.P."/>
            <person name="Wilson R.K."/>
            <person name="Sommer R.J."/>
        </authorList>
    </citation>
    <scope>NUCLEOTIDE SEQUENCE [LARGE SCALE GENOMIC DNA]</scope>
    <source>
        <strain evidence="3">PS312</strain>
    </source>
</reference>
<feature type="compositionally biased region" description="Basic and acidic residues" evidence="1">
    <location>
        <begin position="252"/>
        <end position="266"/>
    </location>
</feature>
<feature type="region of interest" description="Disordered" evidence="1">
    <location>
        <begin position="196"/>
        <end position="234"/>
    </location>
</feature>
<feature type="compositionally biased region" description="Polar residues" evidence="1">
    <location>
        <begin position="208"/>
        <end position="234"/>
    </location>
</feature>
<feature type="compositionally biased region" description="Basic and acidic residues" evidence="1">
    <location>
        <begin position="87"/>
        <end position="103"/>
    </location>
</feature>
<feature type="region of interest" description="Disordered" evidence="1">
    <location>
        <begin position="249"/>
        <end position="271"/>
    </location>
</feature>
<keyword evidence="3" id="KW-1185">Reference proteome</keyword>
<evidence type="ECO:0000256" key="1">
    <source>
        <dbReference type="SAM" id="MobiDB-lite"/>
    </source>
</evidence>
<accession>A0A2A6CWZ3</accession>
<dbReference type="AlphaFoldDB" id="A0A2A6CWZ3"/>
<name>A0A2A6CWZ3_PRIPA</name>
<evidence type="ECO:0000313" key="3">
    <source>
        <dbReference type="Proteomes" id="UP000005239"/>
    </source>
</evidence>
<organism evidence="2 3">
    <name type="scientific">Pristionchus pacificus</name>
    <name type="common">Parasitic nematode worm</name>
    <dbReference type="NCBI Taxonomy" id="54126"/>
    <lineage>
        <taxon>Eukaryota</taxon>
        <taxon>Metazoa</taxon>
        <taxon>Ecdysozoa</taxon>
        <taxon>Nematoda</taxon>
        <taxon>Chromadorea</taxon>
        <taxon>Rhabditida</taxon>
        <taxon>Rhabditina</taxon>
        <taxon>Diplogasteromorpha</taxon>
        <taxon>Diplogasteroidea</taxon>
        <taxon>Neodiplogasteridae</taxon>
        <taxon>Pristionchus</taxon>
    </lineage>
</organism>
<feature type="compositionally biased region" description="Pro residues" evidence="1">
    <location>
        <begin position="490"/>
        <end position="501"/>
    </location>
</feature>